<dbReference type="AlphaFoldDB" id="A0A402B3F8"/>
<feature type="transmembrane region" description="Helical" evidence="1">
    <location>
        <begin position="135"/>
        <end position="158"/>
    </location>
</feature>
<feature type="domain" description="BACON" evidence="2">
    <location>
        <begin position="582"/>
        <end position="678"/>
    </location>
</feature>
<keyword evidence="1" id="KW-0472">Membrane</keyword>
<accession>A0A402B3F8</accession>
<dbReference type="PANTHER" id="PTHR45912:SF3">
    <property type="entry name" value="CILIA- AND FLAGELLA-ASSOCIATED PROTEIN 47"/>
    <property type="match status" value="1"/>
</dbReference>
<sequence length="697" mass="73282">MYCEALQRADAQICSRCGHNLTAPAPRTAEPKLQTQASTHRAGHTFGLHPEDQPYQSSMMTAQPRPLADEKEPLYRGKPTPERILFPSTKEAPALKAQRAALWRQQQNKRVVLEQVQPRWPVQIQPKAGFSRRTISSILTVSCIFLLLAASIIAFAFIGQRSTVAVAIIQATPNTLRVHDTFTLSGRGFSLHSKLSFFHDGHKVFPDDKGQPLAVETDAHGAFTLSAQVPDDWAVGPHQINAVDNTRGSNAITQITIQAPPDQKPALQLSQPECLFPGAAPGIVSSQSIILSNTGGGKISWSVASDQTWLSTTPASGTFSGSQNIQVTVNRGDLAPQPYSGHLTFTQKGAGGATLTLHVAMEVTPAPAALNLSVTELNYTASNSQDPNDQYITLHNSGTRAASWSSTSDTGDKAAWFTVSPDHGEIAPDASETIAVSAHSYHLATGEYQGSIQFAGGSKAQVNLIMNVAETGNLVVSPPALNFTALAGKAASDQKVTLQNSGGFALNWEGKISTADQGAWLQVSPAHGTLVGGEQLAVTVSADASQLHPGSYQGTITFSSSSGNSRQIAISLVVSAPPTPAIKVQPTSLSFIVQNNQAVPAQIVSLQNAGNTTLQWSATVSGSENGILTVNTATGTLKPGESATITVGVQVPKDGLKSSTATILISATSPDAKTLQQNVQVTIVSNNTPTPGAVKSK</sequence>
<dbReference type="Gene3D" id="2.60.40.10">
    <property type="entry name" value="Immunoglobulins"/>
    <property type="match status" value="4"/>
</dbReference>
<reference evidence="4" key="1">
    <citation type="submission" date="2018-12" db="EMBL/GenBank/DDBJ databases">
        <title>Tengunoibacter tsumagoiensis gen. nov., sp. nov., Dictyobacter kobayashii sp. nov., D. alpinus sp. nov., and D. joshuensis sp. nov. and description of Dictyobacteraceae fam. nov. within the order Ktedonobacterales isolated from Tengu-no-mugimeshi.</title>
        <authorList>
            <person name="Wang C.M."/>
            <person name="Zheng Y."/>
            <person name="Sakai Y."/>
            <person name="Toyoda A."/>
            <person name="Minakuchi Y."/>
            <person name="Abe K."/>
            <person name="Yokota A."/>
            <person name="Yabe S."/>
        </authorList>
    </citation>
    <scope>NUCLEOTIDE SEQUENCE [LARGE SCALE GENOMIC DNA]</scope>
    <source>
        <strain evidence="4">Uno16</strain>
    </source>
</reference>
<dbReference type="EMBL" id="BIFT01000001">
    <property type="protein sequence ID" value="GCE25847.1"/>
    <property type="molecule type" value="Genomic_DNA"/>
</dbReference>
<keyword evidence="1" id="KW-0812">Transmembrane</keyword>
<evidence type="ECO:0000259" key="2">
    <source>
        <dbReference type="Pfam" id="PF19190"/>
    </source>
</evidence>
<gene>
    <name evidence="3" type="ORF">KDA_13310</name>
</gene>
<keyword evidence="4" id="KW-1185">Reference proteome</keyword>
<organism evidence="3 4">
    <name type="scientific">Dictyobacter alpinus</name>
    <dbReference type="NCBI Taxonomy" id="2014873"/>
    <lineage>
        <taxon>Bacteria</taxon>
        <taxon>Bacillati</taxon>
        <taxon>Chloroflexota</taxon>
        <taxon>Ktedonobacteria</taxon>
        <taxon>Ktedonobacterales</taxon>
        <taxon>Dictyobacteraceae</taxon>
        <taxon>Dictyobacter</taxon>
    </lineage>
</organism>
<comment type="caution">
    <text evidence="3">The sequence shown here is derived from an EMBL/GenBank/DDBJ whole genome shotgun (WGS) entry which is preliminary data.</text>
</comment>
<proteinExistence type="predicted"/>
<keyword evidence="1" id="KW-1133">Transmembrane helix</keyword>
<evidence type="ECO:0000256" key="1">
    <source>
        <dbReference type="SAM" id="Phobius"/>
    </source>
</evidence>
<feature type="domain" description="BACON" evidence="2">
    <location>
        <begin position="286"/>
        <end position="356"/>
    </location>
</feature>
<dbReference type="InterPro" id="IPR013783">
    <property type="entry name" value="Ig-like_fold"/>
</dbReference>
<name>A0A402B3F8_9CHLR</name>
<feature type="domain" description="BACON" evidence="2">
    <location>
        <begin position="474"/>
        <end position="565"/>
    </location>
</feature>
<evidence type="ECO:0000313" key="4">
    <source>
        <dbReference type="Proteomes" id="UP000287171"/>
    </source>
</evidence>
<dbReference type="Pfam" id="PF19190">
    <property type="entry name" value="BACON_2"/>
    <property type="match status" value="4"/>
</dbReference>
<protein>
    <recommendedName>
        <fullName evidence="2">BACON domain-containing protein</fullName>
    </recommendedName>
</protein>
<dbReference type="InterPro" id="IPR024361">
    <property type="entry name" value="BACON"/>
</dbReference>
<evidence type="ECO:0000313" key="3">
    <source>
        <dbReference type="EMBL" id="GCE25847.1"/>
    </source>
</evidence>
<dbReference type="Proteomes" id="UP000287171">
    <property type="component" value="Unassembled WGS sequence"/>
</dbReference>
<dbReference type="NCBIfam" id="NF012200">
    <property type="entry name" value="choice_anch_D"/>
    <property type="match status" value="2"/>
</dbReference>
<feature type="domain" description="BACON" evidence="2">
    <location>
        <begin position="373"/>
        <end position="456"/>
    </location>
</feature>
<dbReference type="PANTHER" id="PTHR45912">
    <property type="entry name" value="CILIA- AND FLAGELLA-ASSOCIATED PROTEIN 47"/>
    <property type="match status" value="1"/>
</dbReference>